<sequence>MTMMVAIGDLPGSVGAEAAGRLAERVSTSRPGIRGFAALKRGIGGGTPGRDATR</sequence>
<reference evidence="1" key="1">
    <citation type="journal article" date="2014" name="Int. J. Syst. Evol. Microbiol.">
        <title>Complete genome sequence of Corynebacterium casei LMG S-19264T (=DSM 44701T), isolated from a smear-ripened cheese.</title>
        <authorList>
            <consortium name="US DOE Joint Genome Institute (JGI-PGF)"/>
            <person name="Walter F."/>
            <person name="Albersmeier A."/>
            <person name="Kalinowski J."/>
            <person name="Ruckert C."/>
        </authorList>
    </citation>
    <scope>NUCLEOTIDE SEQUENCE</scope>
    <source>
        <strain evidence="1">VKM Ac-2007</strain>
    </source>
</reference>
<evidence type="ECO:0000313" key="2">
    <source>
        <dbReference type="Proteomes" id="UP001143474"/>
    </source>
</evidence>
<accession>A0A9W6HXD7</accession>
<dbReference type="AlphaFoldDB" id="A0A9W6HXD7"/>
<dbReference type="Proteomes" id="UP001143474">
    <property type="component" value="Unassembled WGS sequence"/>
</dbReference>
<dbReference type="EMBL" id="BSEV01000001">
    <property type="protein sequence ID" value="GLK07343.1"/>
    <property type="molecule type" value="Genomic_DNA"/>
</dbReference>
<gene>
    <name evidence="1" type="ORF">GCM10017600_07480</name>
</gene>
<keyword evidence="2" id="KW-1185">Reference proteome</keyword>
<protein>
    <submittedName>
        <fullName evidence="1">Uncharacterized protein</fullName>
    </submittedName>
</protein>
<proteinExistence type="predicted"/>
<organism evidence="1 2">
    <name type="scientific">Streptosporangium carneum</name>
    <dbReference type="NCBI Taxonomy" id="47481"/>
    <lineage>
        <taxon>Bacteria</taxon>
        <taxon>Bacillati</taxon>
        <taxon>Actinomycetota</taxon>
        <taxon>Actinomycetes</taxon>
        <taxon>Streptosporangiales</taxon>
        <taxon>Streptosporangiaceae</taxon>
        <taxon>Streptosporangium</taxon>
    </lineage>
</organism>
<reference evidence="1" key="2">
    <citation type="submission" date="2023-01" db="EMBL/GenBank/DDBJ databases">
        <authorList>
            <person name="Sun Q."/>
            <person name="Evtushenko L."/>
        </authorList>
    </citation>
    <scope>NUCLEOTIDE SEQUENCE</scope>
    <source>
        <strain evidence="1">VKM Ac-2007</strain>
    </source>
</reference>
<evidence type="ECO:0000313" key="1">
    <source>
        <dbReference type="EMBL" id="GLK07343.1"/>
    </source>
</evidence>
<comment type="caution">
    <text evidence="1">The sequence shown here is derived from an EMBL/GenBank/DDBJ whole genome shotgun (WGS) entry which is preliminary data.</text>
</comment>
<name>A0A9W6HXD7_9ACTN</name>